<dbReference type="GeneTree" id="ENSGT00940000174523"/>
<dbReference type="PANTHER" id="PTHR45784">
    <property type="entry name" value="C-TYPE LECTIN DOMAIN FAMILY 20 MEMBER A-RELATED"/>
    <property type="match status" value="1"/>
</dbReference>
<protein>
    <recommendedName>
        <fullName evidence="2">C-type lectin domain-containing protein</fullName>
    </recommendedName>
</protein>
<evidence type="ECO:0000313" key="4">
    <source>
        <dbReference type="Proteomes" id="UP000261380"/>
    </source>
</evidence>
<organism evidence="3 4">
    <name type="scientific">Xiphophorus couchianus</name>
    <name type="common">Monterrey platyfish</name>
    <dbReference type="NCBI Taxonomy" id="32473"/>
    <lineage>
        <taxon>Eukaryota</taxon>
        <taxon>Metazoa</taxon>
        <taxon>Chordata</taxon>
        <taxon>Craniata</taxon>
        <taxon>Vertebrata</taxon>
        <taxon>Euteleostomi</taxon>
        <taxon>Actinopterygii</taxon>
        <taxon>Neopterygii</taxon>
        <taxon>Teleostei</taxon>
        <taxon>Neoteleostei</taxon>
        <taxon>Acanthomorphata</taxon>
        <taxon>Ovalentaria</taxon>
        <taxon>Atherinomorphae</taxon>
        <taxon>Cyprinodontiformes</taxon>
        <taxon>Poeciliidae</taxon>
        <taxon>Poeciliinae</taxon>
        <taxon>Xiphophorus</taxon>
    </lineage>
</organism>
<keyword evidence="1" id="KW-1015">Disulfide bond</keyword>
<accession>A0A3B5LDL2</accession>
<dbReference type="InterPro" id="IPR001304">
    <property type="entry name" value="C-type_lectin-like"/>
</dbReference>
<dbReference type="AlphaFoldDB" id="A0A3B5LDL2"/>
<reference evidence="3" key="2">
    <citation type="submission" date="2025-09" db="UniProtKB">
        <authorList>
            <consortium name="Ensembl"/>
        </authorList>
    </citation>
    <scope>IDENTIFICATION</scope>
</reference>
<dbReference type="Pfam" id="PF00059">
    <property type="entry name" value="Lectin_C"/>
    <property type="match status" value="1"/>
</dbReference>
<feature type="domain" description="C-type lectin" evidence="2">
    <location>
        <begin position="33"/>
        <end position="129"/>
    </location>
</feature>
<dbReference type="InterPro" id="IPR016187">
    <property type="entry name" value="CTDL_fold"/>
</dbReference>
<keyword evidence="4" id="KW-1185">Reference proteome</keyword>
<reference evidence="3" key="1">
    <citation type="submission" date="2025-08" db="UniProtKB">
        <authorList>
            <consortium name="Ensembl"/>
        </authorList>
    </citation>
    <scope>IDENTIFICATION</scope>
</reference>
<dbReference type="PROSITE" id="PS50041">
    <property type="entry name" value="C_TYPE_LECTIN_2"/>
    <property type="match status" value="1"/>
</dbReference>
<dbReference type="SUPFAM" id="SSF56436">
    <property type="entry name" value="C-type lectin-like"/>
    <property type="match status" value="1"/>
</dbReference>
<dbReference type="InterPro" id="IPR018378">
    <property type="entry name" value="C-type_lectin_CS"/>
</dbReference>
<dbReference type="Gene3D" id="3.10.100.10">
    <property type="entry name" value="Mannose-Binding Protein A, subunit A"/>
    <property type="match status" value="1"/>
</dbReference>
<dbReference type="Ensembl" id="ENSXCOT00000008766.1">
    <property type="protein sequence ID" value="ENSXCOP00000008660.1"/>
    <property type="gene ID" value="ENSXCOG00000006603.1"/>
</dbReference>
<sequence>LLIYLFIRFKIYFSFIHAHNLDFNWWTAAKKNDSSQKYFLIKELKTWLEAQSYCRDKHTDLISGTNGEVNKGLHLMTANSRYIFIGLFRDTWRWSDGNINSGQCAMTVFDDGGRWRNENCDKKKHFICYGGEISYPHQQCWKTGVKVFSASLEHL</sequence>
<evidence type="ECO:0000313" key="3">
    <source>
        <dbReference type="Ensembl" id="ENSXCOP00000008660.1"/>
    </source>
</evidence>
<proteinExistence type="predicted"/>
<dbReference type="InterPro" id="IPR016186">
    <property type="entry name" value="C-type_lectin-like/link_sf"/>
</dbReference>
<evidence type="ECO:0000256" key="1">
    <source>
        <dbReference type="ARBA" id="ARBA00023157"/>
    </source>
</evidence>
<dbReference type="PANTHER" id="PTHR45784:SF3">
    <property type="entry name" value="C-TYPE LECTIN DOMAIN FAMILY 4 MEMBER K-LIKE-RELATED"/>
    <property type="match status" value="1"/>
</dbReference>
<dbReference type="Proteomes" id="UP000261380">
    <property type="component" value="Unplaced"/>
</dbReference>
<dbReference type="SMART" id="SM00034">
    <property type="entry name" value="CLECT"/>
    <property type="match status" value="1"/>
</dbReference>
<name>A0A3B5LDL2_9TELE</name>
<evidence type="ECO:0000259" key="2">
    <source>
        <dbReference type="PROSITE" id="PS50041"/>
    </source>
</evidence>
<dbReference type="PROSITE" id="PS00615">
    <property type="entry name" value="C_TYPE_LECTIN_1"/>
    <property type="match status" value="1"/>
</dbReference>